<reference evidence="18 19" key="1">
    <citation type="journal article" date="2015" name="Genome Announc.">
        <title>Expanding the biotechnology potential of lactobacilli through comparative genomics of 213 strains and associated genera.</title>
        <authorList>
            <person name="Sun Z."/>
            <person name="Harris H.M."/>
            <person name="McCann A."/>
            <person name="Guo C."/>
            <person name="Argimon S."/>
            <person name="Zhang W."/>
            <person name="Yang X."/>
            <person name="Jeffery I.B."/>
            <person name="Cooney J.C."/>
            <person name="Kagawa T.F."/>
            <person name="Liu W."/>
            <person name="Song Y."/>
            <person name="Salvetti E."/>
            <person name="Wrobel A."/>
            <person name="Rasinkangas P."/>
            <person name="Parkhill J."/>
            <person name="Rea M.C."/>
            <person name="O'Sullivan O."/>
            <person name="Ritari J."/>
            <person name="Douillard F.P."/>
            <person name="Paul Ross R."/>
            <person name="Yang R."/>
            <person name="Briner A.E."/>
            <person name="Felis G.E."/>
            <person name="de Vos W.M."/>
            <person name="Barrangou R."/>
            <person name="Klaenhammer T.R."/>
            <person name="Caufield P.W."/>
            <person name="Cui Y."/>
            <person name="Zhang H."/>
            <person name="O'Toole P.W."/>
        </authorList>
    </citation>
    <scope>NUCLEOTIDE SEQUENCE [LARGE SCALE GENOMIC DNA]</scope>
    <source>
        <strain evidence="18 19">DSM 20410</strain>
    </source>
</reference>
<organism evidence="18 19">
    <name type="scientific">Weissella viridescens</name>
    <name type="common">Lactobacillus viridescens</name>
    <dbReference type="NCBI Taxonomy" id="1629"/>
    <lineage>
        <taxon>Bacteria</taxon>
        <taxon>Bacillati</taxon>
        <taxon>Bacillota</taxon>
        <taxon>Bacilli</taxon>
        <taxon>Lactobacillales</taxon>
        <taxon>Lactobacillaceae</taxon>
        <taxon>Weissella</taxon>
    </lineage>
</organism>
<dbReference type="GO" id="GO:0006166">
    <property type="term" value="P:purine ribonucleoside salvage"/>
    <property type="evidence" value="ECO:0007669"/>
    <property type="project" value="UniProtKB-KW"/>
</dbReference>
<dbReference type="Gene3D" id="3.40.50.2020">
    <property type="match status" value="1"/>
</dbReference>
<evidence type="ECO:0000256" key="11">
    <source>
        <dbReference type="ARBA" id="ARBA00022726"/>
    </source>
</evidence>
<evidence type="ECO:0000256" key="10">
    <source>
        <dbReference type="ARBA" id="ARBA00022723"/>
    </source>
</evidence>
<evidence type="ECO:0000313" key="18">
    <source>
        <dbReference type="EMBL" id="KRN45732.1"/>
    </source>
</evidence>
<evidence type="ECO:0000256" key="7">
    <source>
        <dbReference type="ARBA" id="ARBA00022490"/>
    </source>
</evidence>
<dbReference type="UniPathway" id="UPA00591">
    <property type="reaction ID" value="UER00648"/>
</dbReference>
<dbReference type="Proteomes" id="UP000051992">
    <property type="component" value="Unassembled WGS sequence"/>
</dbReference>
<dbReference type="GO" id="GO:0006178">
    <property type="term" value="P:guanine salvage"/>
    <property type="evidence" value="ECO:0007669"/>
    <property type="project" value="TreeGrafter"/>
</dbReference>
<comment type="similarity">
    <text evidence="6 16">Belongs to the purine/pyrimidine phosphoribosyltransferase family.</text>
</comment>
<keyword evidence="11 16" id="KW-0660">Purine salvage</keyword>
<dbReference type="GO" id="GO:0000166">
    <property type="term" value="F:nucleotide binding"/>
    <property type="evidence" value="ECO:0007669"/>
    <property type="project" value="UniProtKB-KW"/>
</dbReference>
<dbReference type="PANTHER" id="PTHR43340:SF1">
    <property type="entry name" value="HYPOXANTHINE PHOSPHORIBOSYLTRANSFERASE"/>
    <property type="match status" value="1"/>
</dbReference>
<proteinExistence type="inferred from homology"/>
<evidence type="ECO:0000256" key="3">
    <source>
        <dbReference type="ARBA" id="ARBA00004496"/>
    </source>
</evidence>
<comment type="catalytic activity">
    <reaction evidence="14">
        <text>GMP + diphosphate = guanine + 5-phospho-alpha-D-ribose 1-diphosphate</text>
        <dbReference type="Rhea" id="RHEA:25424"/>
        <dbReference type="ChEBI" id="CHEBI:16235"/>
        <dbReference type="ChEBI" id="CHEBI:33019"/>
        <dbReference type="ChEBI" id="CHEBI:58017"/>
        <dbReference type="ChEBI" id="CHEBI:58115"/>
        <dbReference type="EC" id="2.4.2.8"/>
    </reaction>
    <physiologicalReaction direction="right-to-left" evidence="14">
        <dbReference type="Rhea" id="RHEA:25426"/>
    </physiologicalReaction>
</comment>
<dbReference type="Pfam" id="PF00156">
    <property type="entry name" value="Pribosyltran"/>
    <property type="match status" value="1"/>
</dbReference>
<dbReference type="EC" id="2.4.2.8" evidence="16"/>
<keyword evidence="12 16" id="KW-0547">Nucleotide-binding</keyword>
<evidence type="ECO:0000256" key="12">
    <source>
        <dbReference type="ARBA" id="ARBA00022741"/>
    </source>
</evidence>
<comment type="pathway">
    <text evidence="5">Purine metabolism; GMP biosynthesis via salvage pathway; GMP from guanine: step 1/1.</text>
</comment>
<dbReference type="CDD" id="cd06223">
    <property type="entry name" value="PRTases_typeI"/>
    <property type="match status" value="1"/>
</dbReference>
<dbReference type="AlphaFoldDB" id="A0A0R2H7X1"/>
<dbReference type="OrthoDB" id="9802824at2"/>
<dbReference type="GO" id="GO:0046100">
    <property type="term" value="P:hypoxanthine metabolic process"/>
    <property type="evidence" value="ECO:0007669"/>
    <property type="project" value="TreeGrafter"/>
</dbReference>
<evidence type="ECO:0000256" key="9">
    <source>
        <dbReference type="ARBA" id="ARBA00022679"/>
    </source>
</evidence>
<evidence type="ECO:0000313" key="19">
    <source>
        <dbReference type="Proteomes" id="UP000051992"/>
    </source>
</evidence>
<keyword evidence="19" id="KW-1185">Reference proteome</keyword>
<gene>
    <name evidence="18" type="ORF">IV50_GL001459</name>
</gene>
<dbReference type="NCBIfam" id="TIGR01203">
    <property type="entry name" value="HGPRTase"/>
    <property type="match status" value="1"/>
</dbReference>
<dbReference type="GO" id="GO:0052657">
    <property type="term" value="F:guanine phosphoribosyltransferase activity"/>
    <property type="evidence" value="ECO:0007669"/>
    <property type="project" value="UniProtKB-ARBA"/>
</dbReference>
<dbReference type="GO" id="GO:0005829">
    <property type="term" value="C:cytosol"/>
    <property type="evidence" value="ECO:0007669"/>
    <property type="project" value="TreeGrafter"/>
</dbReference>
<keyword evidence="9 16" id="KW-0808">Transferase</keyword>
<dbReference type="InterPro" id="IPR050408">
    <property type="entry name" value="HGPRT"/>
</dbReference>
<keyword evidence="7 16" id="KW-0963">Cytoplasm</keyword>
<comment type="caution">
    <text evidence="18">The sequence shown here is derived from an EMBL/GenBank/DDBJ whole genome shotgun (WGS) entry which is preliminary data.</text>
</comment>
<evidence type="ECO:0000256" key="5">
    <source>
        <dbReference type="ARBA" id="ARBA00004676"/>
    </source>
</evidence>
<accession>A0A0R2H7X1</accession>
<comment type="function">
    <text evidence="2">Purine salvage pathway enzyme that catalyzes the transfer of the ribosyl-5-phosphate group from 5-phospho-alpha-D-ribose 1-diphosphate (PRPP) to the N9 position of the 6-oxopurines hypoxanthine and guanine to form the corresponding ribonucleotides IMP (inosine 5'-monophosphate) and GMP (guanosine 5'-monophosphate), with the release of PPi.</text>
</comment>
<comment type="catalytic activity">
    <reaction evidence="15">
        <text>IMP + diphosphate = hypoxanthine + 5-phospho-alpha-D-ribose 1-diphosphate</text>
        <dbReference type="Rhea" id="RHEA:17973"/>
        <dbReference type="ChEBI" id="CHEBI:17368"/>
        <dbReference type="ChEBI" id="CHEBI:33019"/>
        <dbReference type="ChEBI" id="CHEBI:58017"/>
        <dbReference type="ChEBI" id="CHEBI:58053"/>
        <dbReference type="EC" id="2.4.2.8"/>
    </reaction>
    <physiologicalReaction direction="right-to-left" evidence="15">
        <dbReference type="Rhea" id="RHEA:17975"/>
    </physiologicalReaction>
</comment>
<keyword evidence="13 16" id="KW-0460">Magnesium</keyword>
<comment type="pathway">
    <text evidence="4 16">Purine metabolism; IMP biosynthesis via salvage pathway; IMP from hypoxanthine: step 1/1.</text>
</comment>
<dbReference type="GO" id="GO:0032264">
    <property type="term" value="P:IMP salvage"/>
    <property type="evidence" value="ECO:0007669"/>
    <property type="project" value="UniProtKB-UniPathway"/>
</dbReference>
<evidence type="ECO:0000259" key="17">
    <source>
        <dbReference type="Pfam" id="PF00156"/>
    </source>
</evidence>
<comment type="cofactor">
    <cofactor evidence="1 16">
        <name>Mg(2+)</name>
        <dbReference type="ChEBI" id="CHEBI:18420"/>
    </cofactor>
</comment>
<dbReference type="GO" id="GO:0004422">
    <property type="term" value="F:hypoxanthine phosphoribosyltransferase activity"/>
    <property type="evidence" value="ECO:0007669"/>
    <property type="project" value="InterPro"/>
</dbReference>
<sequence>MSQWDMNNDIERVLYSEDDIAEAAKRVGTELAADYEGRTPVIISVLKGAVLWTVDVMRYMQYAEVEFIDVSSYHGGIASSGEVDLIVDLQTDIAGRDVIIMEDIVDTGRSLKFMMALLEQRGAKSIKVASLLDKKEGRVVDANVDYVGFDVPKAFVVGYGLDYKQLYRNLPYVGVLKQAVYDPEHADLVDTTDITPEH</sequence>
<evidence type="ECO:0000256" key="2">
    <source>
        <dbReference type="ARBA" id="ARBA00002049"/>
    </source>
</evidence>
<dbReference type="FunFam" id="3.40.50.2020:FF:000006">
    <property type="entry name" value="Hypoxanthine phosphoribosyltransferase"/>
    <property type="match status" value="1"/>
</dbReference>
<evidence type="ECO:0000256" key="1">
    <source>
        <dbReference type="ARBA" id="ARBA00001946"/>
    </source>
</evidence>
<evidence type="ECO:0000256" key="6">
    <source>
        <dbReference type="ARBA" id="ARBA00008391"/>
    </source>
</evidence>
<comment type="subcellular location">
    <subcellularLocation>
        <location evidence="3 16">Cytoplasm</location>
    </subcellularLocation>
</comment>
<dbReference type="RefSeq" id="WP_082625997.1">
    <property type="nucleotide sequence ID" value="NZ_BJLU01000010.1"/>
</dbReference>
<protein>
    <recommendedName>
        <fullName evidence="16">Hypoxanthine phosphoribosyltransferase</fullName>
        <ecNumber evidence="16">2.4.2.8</ecNumber>
    </recommendedName>
</protein>
<evidence type="ECO:0000256" key="15">
    <source>
        <dbReference type="ARBA" id="ARBA00049402"/>
    </source>
</evidence>
<dbReference type="InterPro" id="IPR029057">
    <property type="entry name" value="PRTase-like"/>
</dbReference>
<name>A0A0R2H7X1_WEIVI</name>
<dbReference type="PATRIC" id="fig|1629.5.peg.1472"/>
<dbReference type="UniPathway" id="UPA00909">
    <property type="reaction ID" value="UER00887"/>
</dbReference>
<dbReference type="GO" id="GO:0032263">
    <property type="term" value="P:GMP salvage"/>
    <property type="evidence" value="ECO:0007669"/>
    <property type="project" value="UniProtKB-UniPathway"/>
</dbReference>
<evidence type="ECO:0000256" key="4">
    <source>
        <dbReference type="ARBA" id="ARBA00004669"/>
    </source>
</evidence>
<dbReference type="PANTHER" id="PTHR43340">
    <property type="entry name" value="HYPOXANTHINE-GUANINE PHOSPHORIBOSYLTRANSFERASE"/>
    <property type="match status" value="1"/>
</dbReference>
<dbReference type="InterPro" id="IPR000836">
    <property type="entry name" value="PRTase_dom"/>
</dbReference>
<dbReference type="GO" id="GO:0000287">
    <property type="term" value="F:magnesium ion binding"/>
    <property type="evidence" value="ECO:0007669"/>
    <property type="project" value="TreeGrafter"/>
</dbReference>
<dbReference type="InterPro" id="IPR005904">
    <property type="entry name" value="Hxn_phspho_trans"/>
</dbReference>
<evidence type="ECO:0000256" key="13">
    <source>
        <dbReference type="ARBA" id="ARBA00022842"/>
    </source>
</evidence>
<feature type="domain" description="Phosphoribosyltransferase" evidence="17">
    <location>
        <begin position="17"/>
        <end position="164"/>
    </location>
</feature>
<dbReference type="SUPFAM" id="SSF53271">
    <property type="entry name" value="PRTase-like"/>
    <property type="match status" value="1"/>
</dbReference>
<evidence type="ECO:0000256" key="14">
    <source>
        <dbReference type="ARBA" id="ARBA00048811"/>
    </source>
</evidence>
<evidence type="ECO:0000256" key="16">
    <source>
        <dbReference type="RuleBase" id="RU364099"/>
    </source>
</evidence>
<evidence type="ECO:0000256" key="8">
    <source>
        <dbReference type="ARBA" id="ARBA00022676"/>
    </source>
</evidence>
<keyword evidence="10 16" id="KW-0479">Metal-binding</keyword>
<keyword evidence="8 16" id="KW-0328">Glycosyltransferase</keyword>
<dbReference type="EMBL" id="JQBM01000006">
    <property type="protein sequence ID" value="KRN45732.1"/>
    <property type="molecule type" value="Genomic_DNA"/>
</dbReference>